<evidence type="ECO:0000313" key="2">
    <source>
        <dbReference type="EMBL" id="GAF89885.1"/>
    </source>
</evidence>
<gene>
    <name evidence="2" type="ORF">S01H1_31364</name>
</gene>
<keyword evidence="1" id="KW-0472">Membrane</keyword>
<feature type="transmembrane region" description="Helical" evidence="1">
    <location>
        <begin position="12"/>
        <end position="29"/>
    </location>
</feature>
<dbReference type="AlphaFoldDB" id="X0UN07"/>
<evidence type="ECO:0000256" key="1">
    <source>
        <dbReference type="SAM" id="Phobius"/>
    </source>
</evidence>
<accession>X0UN07</accession>
<proteinExistence type="predicted"/>
<reference evidence="2" key="1">
    <citation type="journal article" date="2014" name="Front. Microbiol.">
        <title>High frequency of phylogenetically diverse reductive dehalogenase-homologous genes in deep subseafloor sedimentary metagenomes.</title>
        <authorList>
            <person name="Kawai M."/>
            <person name="Futagami T."/>
            <person name="Toyoda A."/>
            <person name="Takaki Y."/>
            <person name="Nishi S."/>
            <person name="Hori S."/>
            <person name="Arai W."/>
            <person name="Tsubouchi T."/>
            <person name="Morono Y."/>
            <person name="Uchiyama I."/>
            <person name="Ito T."/>
            <person name="Fujiyama A."/>
            <person name="Inagaki F."/>
            <person name="Takami H."/>
        </authorList>
    </citation>
    <scope>NUCLEOTIDE SEQUENCE</scope>
    <source>
        <strain evidence="2">Expedition CK06-06</strain>
    </source>
</reference>
<dbReference type="EMBL" id="BARS01019349">
    <property type="protein sequence ID" value="GAF89885.1"/>
    <property type="molecule type" value="Genomic_DNA"/>
</dbReference>
<feature type="transmembrane region" description="Helical" evidence="1">
    <location>
        <begin position="76"/>
        <end position="95"/>
    </location>
</feature>
<protein>
    <submittedName>
        <fullName evidence="2">Uncharacterized protein</fullName>
    </submittedName>
</protein>
<keyword evidence="1" id="KW-0812">Transmembrane</keyword>
<keyword evidence="1" id="KW-1133">Transmembrane helix</keyword>
<organism evidence="2">
    <name type="scientific">marine sediment metagenome</name>
    <dbReference type="NCBI Taxonomy" id="412755"/>
    <lineage>
        <taxon>unclassified sequences</taxon>
        <taxon>metagenomes</taxon>
        <taxon>ecological metagenomes</taxon>
    </lineage>
</organism>
<feature type="non-terminal residue" evidence="2">
    <location>
        <position position="100"/>
    </location>
</feature>
<sequence>MPILAALPTGAGYINLIKVGVVVVLLFAWAHGAQWVDRDTDVVKTKREYWNLIIISGAVVGFFVLFTVPWSGSLCFVGVGFWLLLAGGAMVFYLIHRNNR</sequence>
<name>X0UN07_9ZZZZ</name>
<feature type="transmembrane region" description="Helical" evidence="1">
    <location>
        <begin position="49"/>
        <end position="70"/>
    </location>
</feature>
<comment type="caution">
    <text evidence="2">The sequence shown here is derived from an EMBL/GenBank/DDBJ whole genome shotgun (WGS) entry which is preliminary data.</text>
</comment>